<keyword evidence="5 17" id="KW-0653">Protein transport</keyword>
<evidence type="ECO:0000256" key="9">
    <source>
        <dbReference type="ARBA" id="ARBA00023054"/>
    </source>
</evidence>
<dbReference type="OrthoDB" id="158360at2759"/>
<dbReference type="SUPFAM" id="SSF58038">
    <property type="entry name" value="SNARE fusion complex"/>
    <property type="match status" value="1"/>
</dbReference>
<dbReference type="KEGG" id="aplc:110973017"/>
<dbReference type="CDD" id="cd15863">
    <property type="entry name" value="SNARE_GS27"/>
    <property type="match status" value="1"/>
</dbReference>
<dbReference type="AlphaFoldDB" id="A0A8B7XGK0"/>
<evidence type="ECO:0000256" key="12">
    <source>
        <dbReference type="ARBA" id="ARBA00037862"/>
    </source>
</evidence>
<evidence type="ECO:0000256" key="8">
    <source>
        <dbReference type="ARBA" id="ARBA00023034"/>
    </source>
</evidence>
<evidence type="ECO:0000313" key="22">
    <source>
        <dbReference type="RefSeq" id="XP_022079065.1"/>
    </source>
</evidence>
<organism evidence="20 22">
    <name type="scientific">Acanthaster planci</name>
    <name type="common">Crown-of-thorns starfish</name>
    <dbReference type="NCBI Taxonomy" id="133434"/>
    <lineage>
        <taxon>Eukaryota</taxon>
        <taxon>Metazoa</taxon>
        <taxon>Echinodermata</taxon>
        <taxon>Eleutherozoa</taxon>
        <taxon>Asterozoa</taxon>
        <taxon>Asteroidea</taxon>
        <taxon>Valvatacea</taxon>
        <taxon>Valvatida</taxon>
        <taxon>Acanthasteridae</taxon>
        <taxon>Acanthaster</taxon>
    </lineage>
</organism>
<dbReference type="GO" id="GO:0005789">
    <property type="term" value="C:endoplasmic reticulum membrane"/>
    <property type="evidence" value="ECO:0007669"/>
    <property type="project" value="UniProtKB-SubCell"/>
</dbReference>
<name>A0A8B7XGK0_ACAPL</name>
<comment type="function">
    <text evidence="11 17">Involved in transport of proteins from the cis/medial-Golgi to the trans-Golgi network.</text>
</comment>
<accession>A0A8B7XGK0</accession>
<evidence type="ECO:0000256" key="19">
    <source>
        <dbReference type="SAM" id="Phobius"/>
    </source>
</evidence>
<evidence type="ECO:0000256" key="4">
    <source>
        <dbReference type="ARBA" id="ARBA00022824"/>
    </source>
</evidence>
<evidence type="ECO:0000256" key="3">
    <source>
        <dbReference type="ARBA" id="ARBA00022692"/>
    </source>
</evidence>
<dbReference type="GO" id="GO:0006906">
    <property type="term" value="P:vesicle fusion"/>
    <property type="evidence" value="ECO:0007669"/>
    <property type="project" value="TreeGrafter"/>
</dbReference>
<dbReference type="PIRSF" id="PIRSF028865">
    <property type="entry name" value="Membrin-2"/>
    <property type="match status" value="1"/>
</dbReference>
<evidence type="ECO:0000256" key="17">
    <source>
        <dbReference type="PIRNR" id="PIRNR028865"/>
    </source>
</evidence>
<dbReference type="GeneID" id="110973017"/>
<evidence type="ECO:0000256" key="18">
    <source>
        <dbReference type="SAM" id="Coils"/>
    </source>
</evidence>
<evidence type="ECO:0000256" key="15">
    <source>
        <dbReference type="ARBA" id="ARBA00076985"/>
    </source>
</evidence>
<dbReference type="GO" id="GO:0015031">
    <property type="term" value="P:protein transport"/>
    <property type="evidence" value="ECO:0007669"/>
    <property type="project" value="UniProtKB-KW"/>
</dbReference>
<keyword evidence="7" id="KW-0007">Acetylation</keyword>
<feature type="transmembrane region" description="Helical" evidence="19">
    <location>
        <begin position="191"/>
        <end position="211"/>
    </location>
</feature>
<evidence type="ECO:0000256" key="6">
    <source>
        <dbReference type="ARBA" id="ARBA00022989"/>
    </source>
</evidence>
<proteinExistence type="inferred from homology"/>
<gene>
    <name evidence="21 22" type="primary">LOC110973017</name>
</gene>
<evidence type="ECO:0000256" key="10">
    <source>
        <dbReference type="ARBA" id="ARBA00023136"/>
    </source>
</evidence>
<evidence type="ECO:0000256" key="1">
    <source>
        <dbReference type="ARBA" id="ARBA00004586"/>
    </source>
</evidence>
<evidence type="ECO:0000256" key="13">
    <source>
        <dbReference type="ARBA" id="ARBA00038172"/>
    </source>
</evidence>
<evidence type="ECO:0000256" key="16">
    <source>
        <dbReference type="ARBA" id="ARBA00080151"/>
    </source>
</evidence>
<dbReference type="InterPro" id="IPR027027">
    <property type="entry name" value="GOSR2/Membrin/Bos1"/>
</dbReference>
<keyword evidence="20" id="KW-1185">Reference proteome</keyword>
<dbReference type="GO" id="GO:0012507">
    <property type="term" value="C:ER to Golgi transport vesicle membrane"/>
    <property type="evidence" value="ECO:0007669"/>
    <property type="project" value="TreeGrafter"/>
</dbReference>
<evidence type="ECO:0000256" key="7">
    <source>
        <dbReference type="ARBA" id="ARBA00022990"/>
    </source>
</evidence>
<evidence type="ECO:0000256" key="2">
    <source>
        <dbReference type="ARBA" id="ARBA00022448"/>
    </source>
</evidence>
<dbReference type="GO" id="GO:0005794">
    <property type="term" value="C:Golgi apparatus"/>
    <property type="evidence" value="ECO:0007669"/>
    <property type="project" value="UniProtKB-SubCell"/>
</dbReference>
<sequence length="212" mass="24472">MEKLYHETNKLLHEVQNGLSRVEQASTNTACLAESEVQAMIDQIVSNLERLDILVNKEPATRKQNARLRLEQLKYDCQHLQAALRNIQHRRYMHEQEMKDRDELLTRRFVANDDNTSILIDHELRQNTSLHNAHRGMDDLIGAGAATIENLRNQRGVLKGTQRKILDVANILGLSNTVMRLIEKRAAQDKWILFGGMFVTCVVMYVCYVYLT</sequence>
<keyword evidence="6 19" id="KW-1133">Transmembrane helix</keyword>
<comment type="similarity">
    <text evidence="13 17">Belongs to the GOSR2 family.</text>
</comment>
<keyword evidence="3 19" id="KW-0812">Transmembrane</keyword>
<dbReference type="GO" id="GO:0031902">
    <property type="term" value="C:late endosome membrane"/>
    <property type="evidence" value="ECO:0007669"/>
    <property type="project" value="TreeGrafter"/>
</dbReference>
<dbReference type="RefSeq" id="XP_022079065.1">
    <property type="nucleotide sequence ID" value="XM_022223373.1"/>
</dbReference>
<protein>
    <recommendedName>
        <fullName evidence="14">Golgi SNAP receptor complex member 2</fullName>
    </recommendedName>
    <alternativeName>
        <fullName evidence="15">27 kDa Golgi SNARE protein</fullName>
    </alternativeName>
    <alternativeName>
        <fullName evidence="16">Membrin</fullName>
    </alternativeName>
</protein>
<keyword evidence="10 17" id="KW-0472">Membrane</keyword>
<dbReference type="GO" id="GO:0031201">
    <property type="term" value="C:SNARE complex"/>
    <property type="evidence" value="ECO:0007669"/>
    <property type="project" value="TreeGrafter"/>
</dbReference>
<keyword evidence="2 17" id="KW-0813">Transport</keyword>
<dbReference type="RefSeq" id="XP_022079064.1">
    <property type="nucleotide sequence ID" value="XM_022223372.1"/>
</dbReference>
<dbReference type="PANTHER" id="PTHR21230">
    <property type="entry name" value="VESICLE TRANSPORT V-SNARE PROTEIN VTI1-RELATED"/>
    <property type="match status" value="1"/>
</dbReference>
<dbReference type="FunFam" id="1.20.5.110:FF:000044">
    <property type="entry name" value="Golgi SNAP receptor complex member 2"/>
    <property type="match status" value="1"/>
</dbReference>
<dbReference type="GO" id="GO:0006891">
    <property type="term" value="P:intra-Golgi vesicle-mediated transport"/>
    <property type="evidence" value="ECO:0007669"/>
    <property type="project" value="TreeGrafter"/>
</dbReference>
<evidence type="ECO:0000256" key="14">
    <source>
        <dbReference type="ARBA" id="ARBA00072070"/>
    </source>
</evidence>
<dbReference type="Proteomes" id="UP000694845">
    <property type="component" value="Unplaced"/>
</dbReference>
<reference evidence="21 22" key="1">
    <citation type="submission" date="2025-04" db="UniProtKB">
        <authorList>
            <consortium name="RefSeq"/>
        </authorList>
    </citation>
    <scope>IDENTIFICATION</scope>
</reference>
<dbReference type="GO" id="GO:0005484">
    <property type="term" value="F:SNAP receptor activity"/>
    <property type="evidence" value="ECO:0007669"/>
    <property type="project" value="InterPro"/>
</dbReference>
<evidence type="ECO:0000256" key="11">
    <source>
        <dbReference type="ARBA" id="ARBA00037078"/>
    </source>
</evidence>
<evidence type="ECO:0000313" key="20">
    <source>
        <dbReference type="Proteomes" id="UP000694845"/>
    </source>
</evidence>
<dbReference type="PANTHER" id="PTHR21230:SF1">
    <property type="entry name" value="GOLGI SNAP RECEPTOR COMPLEX MEMBER 2"/>
    <property type="match status" value="1"/>
</dbReference>
<keyword evidence="9 18" id="KW-0175">Coiled coil</keyword>
<evidence type="ECO:0000313" key="21">
    <source>
        <dbReference type="RefSeq" id="XP_022079064.1"/>
    </source>
</evidence>
<comment type="subcellular location">
    <subcellularLocation>
        <location evidence="1">Endoplasmic reticulum membrane</location>
    </subcellularLocation>
    <subcellularLocation>
        <location evidence="12">Golgi apparatus</location>
        <location evidence="12">cis-Golgi network membrane</location>
        <topology evidence="12">Single-pass type IV membrane protein</topology>
    </subcellularLocation>
</comment>
<dbReference type="Gene3D" id="1.20.5.110">
    <property type="match status" value="1"/>
</dbReference>
<keyword evidence="8" id="KW-0333">Golgi apparatus</keyword>
<evidence type="ECO:0000256" key="5">
    <source>
        <dbReference type="ARBA" id="ARBA00022927"/>
    </source>
</evidence>
<dbReference type="CTD" id="9570"/>
<dbReference type="OMA" id="LKYDSRH"/>
<keyword evidence="4" id="KW-0256">Endoplasmic reticulum</keyword>
<dbReference type="GO" id="GO:0000149">
    <property type="term" value="F:SNARE binding"/>
    <property type="evidence" value="ECO:0007669"/>
    <property type="project" value="TreeGrafter"/>
</dbReference>
<dbReference type="Pfam" id="PF12352">
    <property type="entry name" value="V-SNARE_C"/>
    <property type="match status" value="1"/>
</dbReference>
<feature type="coiled-coil region" evidence="18">
    <location>
        <begin position="63"/>
        <end position="90"/>
    </location>
</feature>